<dbReference type="Pfam" id="PF12770">
    <property type="entry name" value="CHAT"/>
    <property type="match status" value="1"/>
</dbReference>
<dbReference type="InterPro" id="IPR024983">
    <property type="entry name" value="CHAT_dom"/>
</dbReference>
<dbReference type="InterPro" id="IPR011990">
    <property type="entry name" value="TPR-like_helical_dom_sf"/>
</dbReference>
<evidence type="ECO:0000259" key="3">
    <source>
        <dbReference type="Pfam" id="PF12770"/>
    </source>
</evidence>
<dbReference type="InterPro" id="IPR019734">
    <property type="entry name" value="TPR_rpt"/>
</dbReference>
<dbReference type="Pfam" id="PF13374">
    <property type="entry name" value="TPR_10"/>
    <property type="match status" value="1"/>
</dbReference>
<dbReference type="Pfam" id="PF13424">
    <property type="entry name" value="TPR_12"/>
    <property type="match status" value="1"/>
</dbReference>
<dbReference type="STRING" id="83767.SAMN05660652_01036"/>
<feature type="transmembrane region" description="Helical" evidence="2">
    <location>
        <begin position="27"/>
        <end position="48"/>
    </location>
</feature>
<name>A0A1G7Z0V1_9RHOO</name>
<dbReference type="SUPFAM" id="SSF48452">
    <property type="entry name" value="TPR-like"/>
    <property type="match status" value="1"/>
</dbReference>
<organism evidence="4 5">
    <name type="scientific">Propionivibrio dicarboxylicus</name>
    <dbReference type="NCBI Taxonomy" id="83767"/>
    <lineage>
        <taxon>Bacteria</taxon>
        <taxon>Pseudomonadati</taxon>
        <taxon>Pseudomonadota</taxon>
        <taxon>Betaproteobacteria</taxon>
        <taxon>Rhodocyclales</taxon>
        <taxon>Rhodocyclaceae</taxon>
        <taxon>Propionivibrio</taxon>
    </lineage>
</organism>
<keyword evidence="2" id="KW-0472">Membrane</keyword>
<feature type="domain" description="CHAT" evidence="3">
    <location>
        <begin position="626"/>
        <end position="920"/>
    </location>
</feature>
<evidence type="ECO:0000256" key="2">
    <source>
        <dbReference type="SAM" id="Phobius"/>
    </source>
</evidence>
<keyword evidence="2" id="KW-0812">Transmembrane</keyword>
<evidence type="ECO:0000313" key="5">
    <source>
        <dbReference type="Proteomes" id="UP000198607"/>
    </source>
</evidence>
<keyword evidence="5" id="KW-1185">Reference proteome</keyword>
<accession>A0A1G7Z0V1</accession>
<proteinExistence type="predicted"/>
<keyword evidence="2" id="KW-1133">Transmembrane helix</keyword>
<sequence>MLIYRIICLKVTKLTNVESYSIFSRTFFAEFITLAARIIVVAFCLLTTNSLAQTTLPSTGKELQSTLIGLEKSINTRPIELLENLRGLAKRYAEIGDLQKSLAFSLKALSISTQLERIPVRQKAIDFLLVGQMEFKIDNIKEAAECYERFVTLNNLADEPVLSGTVLADFTQGLAELEIRLSDYSKASMYLNLTLILKEELLGKDHLDLAVTLDALAALYGEIGNFPKAFAIAERGLKIREKHLPPDDVAMALSYGTLGTIHAHKKNWAESRAFFKRAYDLAERKIGPMPEEIAAQHRRSMESEENPSHSVPQPQADIGKSGKSDIVDDPVLQMSLAIRFMETGQHGQAREFAYKSLRLLLNDKNFNHDLLANVLWGTSGVEFIAGNSELGIYFGKLAINIFQSLRENVAKISSSTRRSFFQKKSESYRSLIFMLITQGRLVEAQQVVSMMKEDEYFDFIQKDSRSDPRISRAVLTDTERRWTQILRDRGVELYQLESQRVELDNKILKGEKIDAEQIVNLEAEILRLRNAFSDVLLLDIKKERKSQYKSEYQQMVKNSRLLNLSSQLGKGVVILQYIVSDAGARVILTGENTLSARDIATTKTDLLTKVFQFSGSMHPSRDPMPIARDLYDILIAPVAQDIKRLGATTIMISPDDALRYLPFSALHDGKRYLIEQYRLSMFNDVVKDNSYLSLNRDWRVAGFGVTRQHQGFEPLPSVRSEIETIVRTDKEQDVIGIFPGKIFLDQDFTENELRNSLTPAFPVLHIASHFRFQPGGESESYLLLGDGRRLSLADLRKGDWNFGFVDLITLSACETAKGGDHDADGREIEGLAALIQNQGAKGIIATLWRVSDRSTAMLMQNFYRFRQDKLSKAEALRQAQLSLIESGASKGAATNSSDVRQFSRGLGHPYYWAPFVLMGNWL</sequence>
<dbReference type="EMBL" id="FNCY01000003">
    <property type="protein sequence ID" value="SDH02189.1"/>
    <property type="molecule type" value="Genomic_DNA"/>
</dbReference>
<dbReference type="RefSeq" id="WP_091934773.1">
    <property type="nucleotide sequence ID" value="NZ_FNCY01000003.1"/>
</dbReference>
<dbReference type="PANTHER" id="PTHR10098:SF108">
    <property type="entry name" value="TETRATRICOPEPTIDE REPEAT PROTEIN 28"/>
    <property type="match status" value="1"/>
</dbReference>
<dbReference type="PANTHER" id="PTHR10098">
    <property type="entry name" value="RAPSYN-RELATED"/>
    <property type="match status" value="1"/>
</dbReference>
<gene>
    <name evidence="4" type="ORF">SAMN05660652_01036</name>
</gene>
<dbReference type="Gene3D" id="1.25.40.10">
    <property type="entry name" value="Tetratricopeptide repeat domain"/>
    <property type="match status" value="1"/>
</dbReference>
<reference evidence="4 5" key="1">
    <citation type="submission" date="2016-10" db="EMBL/GenBank/DDBJ databases">
        <authorList>
            <person name="de Groot N.N."/>
        </authorList>
    </citation>
    <scope>NUCLEOTIDE SEQUENCE [LARGE SCALE GENOMIC DNA]</scope>
    <source>
        <strain evidence="4 5">DSM 5885</strain>
    </source>
</reference>
<evidence type="ECO:0000256" key="1">
    <source>
        <dbReference type="SAM" id="MobiDB-lite"/>
    </source>
</evidence>
<feature type="region of interest" description="Disordered" evidence="1">
    <location>
        <begin position="295"/>
        <end position="325"/>
    </location>
</feature>
<protein>
    <submittedName>
        <fullName evidence="4">CHAT domain-containing protein</fullName>
    </submittedName>
</protein>
<dbReference type="SMART" id="SM00028">
    <property type="entry name" value="TPR"/>
    <property type="match status" value="5"/>
</dbReference>
<evidence type="ECO:0000313" key="4">
    <source>
        <dbReference type="EMBL" id="SDH02189.1"/>
    </source>
</evidence>
<dbReference type="Proteomes" id="UP000198607">
    <property type="component" value="Unassembled WGS sequence"/>
</dbReference>
<dbReference type="OrthoDB" id="9771112at2"/>
<dbReference type="AlphaFoldDB" id="A0A1G7Z0V1"/>